<feature type="transmembrane region" description="Helical" evidence="3">
    <location>
        <begin position="772"/>
        <end position="791"/>
    </location>
</feature>
<feature type="compositionally biased region" description="Polar residues" evidence="2">
    <location>
        <begin position="686"/>
        <end position="755"/>
    </location>
</feature>
<accession>A0ABN0RD92</accession>
<organism evidence="7 8">
    <name type="scientific">Listeria floridensis FSL S10-1187</name>
    <dbReference type="NCBI Taxonomy" id="1265817"/>
    <lineage>
        <taxon>Bacteria</taxon>
        <taxon>Bacillati</taxon>
        <taxon>Bacillota</taxon>
        <taxon>Bacilli</taxon>
        <taxon>Bacillales</taxon>
        <taxon>Listeriaceae</taxon>
        <taxon>Listeria</taxon>
    </lineage>
</organism>
<feature type="domain" description="5'-Nucleotidase C-terminal" evidence="6">
    <location>
        <begin position="380"/>
        <end position="538"/>
    </location>
</feature>
<dbReference type="EMBL" id="AODF01000027">
    <property type="protein sequence ID" value="EUJ28851.1"/>
    <property type="molecule type" value="Genomic_DNA"/>
</dbReference>
<dbReference type="PANTHER" id="PTHR11575">
    <property type="entry name" value="5'-NUCLEOTIDASE-RELATED"/>
    <property type="match status" value="1"/>
</dbReference>
<dbReference type="InterPro" id="IPR006179">
    <property type="entry name" value="5_nucleotidase/apyrase"/>
</dbReference>
<dbReference type="Proteomes" id="UP000019249">
    <property type="component" value="Unassembled WGS sequence"/>
</dbReference>
<gene>
    <name evidence="7" type="ORF">MFLO_11924</name>
</gene>
<dbReference type="InterPro" id="IPR006146">
    <property type="entry name" value="5'-Nucleotdase_CS"/>
</dbReference>
<evidence type="ECO:0000256" key="4">
    <source>
        <dbReference type="SAM" id="SignalP"/>
    </source>
</evidence>
<feature type="compositionally biased region" description="Basic and acidic residues" evidence="2">
    <location>
        <begin position="756"/>
        <end position="765"/>
    </location>
</feature>
<dbReference type="InterPro" id="IPR008334">
    <property type="entry name" value="5'-Nucleotdase_C"/>
</dbReference>
<feature type="signal peptide" evidence="4">
    <location>
        <begin position="1"/>
        <end position="22"/>
    </location>
</feature>
<evidence type="ECO:0000259" key="5">
    <source>
        <dbReference type="Pfam" id="PF00149"/>
    </source>
</evidence>
<keyword evidence="3" id="KW-0472">Membrane</keyword>
<dbReference type="PANTHER" id="PTHR11575:SF24">
    <property type="entry name" value="5'-NUCLEOTIDASE"/>
    <property type="match status" value="1"/>
</dbReference>
<evidence type="ECO:0000313" key="7">
    <source>
        <dbReference type="EMBL" id="EUJ28851.1"/>
    </source>
</evidence>
<reference evidence="7 8" key="1">
    <citation type="journal article" date="2014" name="Int. J. Syst. Evol. Microbiol.">
        <title>Listeria floridensis sp. nov., Listeria aquatica sp. nov., Listeria cornellensis sp. nov., Listeria riparia sp. nov. and Listeria grandensis sp. nov., from agricultural and natural environments.</title>
        <authorList>
            <person name="den Bakker H.C."/>
            <person name="Warchocki S."/>
            <person name="Wright E.M."/>
            <person name="Allred A.F."/>
            <person name="Ahlstrom C."/>
            <person name="Manuel C.S."/>
            <person name="Stasiewicz M.J."/>
            <person name="Burrell A."/>
            <person name="Roof S."/>
            <person name="Strawn L."/>
            <person name="Fortes E.D."/>
            <person name="Nightingale K.K."/>
            <person name="Kephart D."/>
            <person name="Wiedmann M."/>
        </authorList>
    </citation>
    <scope>NUCLEOTIDE SEQUENCE [LARGE SCALE GENOMIC DNA]</scope>
    <source>
        <strain evidence="7 8">FSL S10-1187</strain>
    </source>
</reference>
<name>A0ABN0RD92_9LIST</name>
<feature type="domain" description="Calcineurin-like phosphoesterase" evidence="5">
    <location>
        <begin position="42"/>
        <end position="299"/>
    </location>
</feature>
<comment type="caution">
    <text evidence="7">The sequence shown here is derived from an EMBL/GenBank/DDBJ whole genome shotgun (WGS) entry which is preliminary data.</text>
</comment>
<keyword evidence="8" id="KW-1185">Reference proteome</keyword>
<evidence type="ECO:0000313" key="8">
    <source>
        <dbReference type="Proteomes" id="UP000019249"/>
    </source>
</evidence>
<dbReference type="Pfam" id="PF02872">
    <property type="entry name" value="5_nucleotid_C"/>
    <property type="match status" value="1"/>
</dbReference>
<dbReference type="InterPro" id="IPR004843">
    <property type="entry name" value="Calcineurin-like_PHP"/>
</dbReference>
<evidence type="ECO:0000256" key="1">
    <source>
        <dbReference type="ARBA" id="ARBA00022729"/>
    </source>
</evidence>
<dbReference type="SUPFAM" id="SSF55816">
    <property type="entry name" value="5'-nucleotidase (syn. UDP-sugar hydrolase), C-terminal domain"/>
    <property type="match status" value="1"/>
</dbReference>
<sequence>MKNWKKKTAHLLLAASLITGIAAPFAEKHAEAVSSLVPVQLLGINDFHGALDTASKDVSGNPIGGADYLSANLDQAKTDFLSANQDATDAHSIRVQAGDMVGASPAVSGLLQDEPTMKVLEAMNFKVGTLGNHEFDEGLPEYKRILDGDSTSQFGPIVENYPRVKSNMQIVAANVVDKGTTNVAQGFKPYTIETVGGEKIGFIGIVTTEIPNLVLANYIKDYDFLDEAETVVKYAKILRDQGVNAIVVLSHVPALSSGNPTNGTGQDVAGEAANMMVKVNALDPANSVDIVLAGHNHQYTNGVVGTTRIVQSYNNGKAFSNITGQIDTATGDFVQTPDAKISYNSRSITPDASISAITKDAADRIAGKINEPIGKTANGTITKETNQNGAAINARESALGNLITDAQRYMAKKAGVQVDFAMTNNGGIRADLVTTANNEITWGAAQAVQPFGNILQVVKLDGKTIIEALNQQYLSNERYYLQISGLKYVFTDTDDLDHAYKVASVTTSDGTPLDLNKEYTVVINDFLFGGGDGFSAFTKGKLVQAIDPDTETFINYIKDQTAANKVLTASEEGRKTYKPQSEIDEENAIAAIKAVTKIDKLVEKDSFLTGITVPNAKLAVQKADIAKLTKAVNAVDSISGVSDANGAFKVDVTALDLKAGDQIVLTVTDEKNYSASFNAIVVETLSNPGENGNTSNPGGNENSGSTNPGENEGSNTTSPSGNESGTNKPTSENGSDGMAVNNSDSSTQPSGLSSTKDSEQIRESKLPSTGDIVGIASLVGILLTGISLYAFRKK</sequence>
<protein>
    <submittedName>
        <fullName evidence="7">5'-nucleotidase</fullName>
    </submittedName>
</protein>
<keyword evidence="3" id="KW-0812">Transmembrane</keyword>
<dbReference type="InterPro" id="IPR036907">
    <property type="entry name" value="5'-Nucleotdase_C_sf"/>
</dbReference>
<evidence type="ECO:0000259" key="6">
    <source>
        <dbReference type="Pfam" id="PF02872"/>
    </source>
</evidence>
<dbReference type="PROSITE" id="PS00786">
    <property type="entry name" value="5_NUCLEOTIDASE_2"/>
    <property type="match status" value="1"/>
</dbReference>
<dbReference type="Gene3D" id="3.60.21.10">
    <property type="match status" value="1"/>
</dbReference>
<evidence type="ECO:0000256" key="2">
    <source>
        <dbReference type="SAM" id="MobiDB-lite"/>
    </source>
</evidence>
<dbReference type="Pfam" id="PF00149">
    <property type="entry name" value="Metallophos"/>
    <property type="match status" value="1"/>
</dbReference>
<dbReference type="SUPFAM" id="SSF56300">
    <property type="entry name" value="Metallo-dependent phosphatases"/>
    <property type="match status" value="1"/>
</dbReference>
<dbReference type="NCBIfam" id="TIGR01167">
    <property type="entry name" value="LPXTG_anchor"/>
    <property type="match status" value="1"/>
</dbReference>
<dbReference type="InterPro" id="IPR029052">
    <property type="entry name" value="Metallo-depent_PP-like"/>
</dbReference>
<dbReference type="Gene3D" id="3.90.780.10">
    <property type="entry name" value="5'-Nucleotidase, C-terminal domain"/>
    <property type="match status" value="1"/>
</dbReference>
<evidence type="ECO:0000256" key="3">
    <source>
        <dbReference type="SAM" id="Phobius"/>
    </source>
</evidence>
<feature type="region of interest" description="Disordered" evidence="2">
    <location>
        <begin position="686"/>
        <end position="766"/>
    </location>
</feature>
<keyword evidence="1 4" id="KW-0732">Signal</keyword>
<dbReference type="PRINTS" id="PR01607">
    <property type="entry name" value="APYRASEFAMLY"/>
</dbReference>
<feature type="chain" id="PRO_5046923963" evidence="4">
    <location>
        <begin position="23"/>
        <end position="794"/>
    </location>
</feature>
<proteinExistence type="predicted"/>
<keyword evidence="3" id="KW-1133">Transmembrane helix</keyword>